<dbReference type="Gene3D" id="3.30.530.20">
    <property type="match status" value="1"/>
</dbReference>
<accession>A0A417Y5X8</accession>
<proteinExistence type="predicted"/>
<evidence type="ECO:0000313" key="2">
    <source>
        <dbReference type="Proteomes" id="UP000283644"/>
    </source>
</evidence>
<dbReference type="Proteomes" id="UP000283644">
    <property type="component" value="Unassembled WGS sequence"/>
</dbReference>
<dbReference type="AlphaFoldDB" id="A0A417Y5X8"/>
<evidence type="ECO:0000313" key="1">
    <source>
        <dbReference type="EMBL" id="RHW27977.1"/>
    </source>
</evidence>
<dbReference type="InterPro" id="IPR023393">
    <property type="entry name" value="START-like_dom_sf"/>
</dbReference>
<keyword evidence="2" id="KW-1185">Reference proteome</keyword>
<gene>
    <name evidence="1" type="ORF">D0Z08_06765</name>
</gene>
<dbReference type="CDD" id="cd07818">
    <property type="entry name" value="SRPBCC_1"/>
    <property type="match status" value="1"/>
</dbReference>
<dbReference type="RefSeq" id="WP_118923935.1">
    <property type="nucleotide sequence ID" value="NZ_QXGH01000011.1"/>
</dbReference>
<name>A0A417Y5X8_9ACTN</name>
<comment type="caution">
    <text evidence="1">The sequence shown here is derived from an EMBL/GenBank/DDBJ whole genome shotgun (WGS) entry which is preliminary data.</text>
</comment>
<dbReference type="SUPFAM" id="SSF55961">
    <property type="entry name" value="Bet v1-like"/>
    <property type="match status" value="1"/>
</dbReference>
<dbReference type="OrthoDB" id="9807923at2"/>
<dbReference type="InterPro" id="IPR019587">
    <property type="entry name" value="Polyketide_cyclase/dehydratase"/>
</dbReference>
<reference evidence="1 2" key="1">
    <citation type="submission" date="2018-09" db="EMBL/GenBank/DDBJ databases">
        <title>Genome sequencing of Nocardioides immobilis CCTCC AB 2017083 for comparison to Nocardioides silvaticus.</title>
        <authorList>
            <person name="Li C."/>
            <person name="Wang G."/>
        </authorList>
    </citation>
    <scope>NUCLEOTIDE SEQUENCE [LARGE SCALE GENOMIC DNA]</scope>
    <source>
        <strain evidence="1 2">CCTCC AB 2017083</strain>
    </source>
</reference>
<dbReference type="Pfam" id="PF10604">
    <property type="entry name" value="Polyketide_cyc2"/>
    <property type="match status" value="1"/>
</dbReference>
<organism evidence="1 2">
    <name type="scientific">Nocardioides immobilis</name>
    <dbReference type="NCBI Taxonomy" id="2049295"/>
    <lineage>
        <taxon>Bacteria</taxon>
        <taxon>Bacillati</taxon>
        <taxon>Actinomycetota</taxon>
        <taxon>Actinomycetes</taxon>
        <taxon>Propionibacteriales</taxon>
        <taxon>Nocardioidaceae</taxon>
        <taxon>Nocardioides</taxon>
    </lineage>
</organism>
<dbReference type="EMBL" id="QXGH01000011">
    <property type="protein sequence ID" value="RHW27977.1"/>
    <property type="molecule type" value="Genomic_DNA"/>
</dbReference>
<protein>
    <submittedName>
        <fullName evidence="1">Transcriptional regulator</fullName>
    </submittedName>
</protein>
<sequence>MGAFEVTRSQWVDAPPEAVRAQVVDFRRWQAWSPWEELDPDLERDYTGPESGVGAHYAWSGNKKAGIGSMEITAVTDERVDLDLHFEKPFPADNKVYFELPAMDGGTQVTWGMRGETKGFFGLFTKVVPMDKLVGKDFARGLQQLKAEAERSG</sequence>